<sequence>MKLFSENIEDLRTLYIANLKKALDMEQKITKALPTMIEKSTDPQLATAFRNHLTETQGHVAKVESILRDATNGNADTSTCKAISALITEAEDNIKDAADASIRDITLIASAQQVEHHEIAVYGTLRTWAELLGDDDSADLLDSILDEEKNADELLSTISDSVNTTAAETKTVTATSV</sequence>
<dbReference type="InterPro" id="IPR010287">
    <property type="entry name" value="DUF892_YciF-like"/>
</dbReference>
<dbReference type="InterPro" id="IPR012347">
    <property type="entry name" value="Ferritin-like"/>
</dbReference>
<organism evidence="1 2">
    <name type="scientific">Tunturiibacter lichenicola</name>
    <dbReference type="NCBI Taxonomy" id="2051959"/>
    <lineage>
        <taxon>Bacteria</taxon>
        <taxon>Pseudomonadati</taxon>
        <taxon>Acidobacteriota</taxon>
        <taxon>Terriglobia</taxon>
        <taxon>Terriglobales</taxon>
        <taxon>Acidobacteriaceae</taxon>
        <taxon>Tunturiibacter</taxon>
    </lineage>
</organism>
<accession>A0A7W8J848</accession>
<evidence type="ECO:0000313" key="2">
    <source>
        <dbReference type="Proteomes" id="UP000569092"/>
    </source>
</evidence>
<dbReference type="PANTHER" id="PTHR30565:SF9">
    <property type="entry name" value="PROTEIN YCIF"/>
    <property type="match status" value="1"/>
</dbReference>
<dbReference type="Gene3D" id="1.20.1260.10">
    <property type="match status" value="1"/>
</dbReference>
<dbReference type="Pfam" id="PF05974">
    <property type="entry name" value="DUF892"/>
    <property type="match status" value="1"/>
</dbReference>
<dbReference type="InterPro" id="IPR009078">
    <property type="entry name" value="Ferritin-like_SF"/>
</dbReference>
<dbReference type="AlphaFoldDB" id="A0A7W8J848"/>
<dbReference type="InterPro" id="IPR047114">
    <property type="entry name" value="YciF"/>
</dbReference>
<proteinExistence type="predicted"/>
<gene>
    <name evidence="1" type="ORF">HDF10_002314</name>
</gene>
<dbReference type="Proteomes" id="UP000569092">
    <property type="component" value="Unassembled WGS sequence"/>
</dbReference>
<comment type="caution">
    <text evidence="1">The sequence shown here is derived from an EMBL/GenBank/DDBJ whole genome shotgun (WGS) entry which is preliminary data.</text>
</comment>
<dbReference type="SUPFAM" id="SSF47240">
    <property type="entry name" value="Ferritin-like"/>
    <property type="match status" value="1"/>
</dbReference>
<dbReference type="PANTHER" id="PTHR30565">
    <property type="entry name" value="PROTEIN YCIF"/>
    <property type="match status" value="1"/>
</dbReference>
<name>A0A7W8J848_9BACT</name>
<evidence type="ECO:0000313" key="1">
    <source>
        <dbReference type="EMBL" id="MBB5344335.1"/>
    </source>
</evidence>
<dbReference type="EMBL" id="JACHDZ010000003">
    <property type="protein sequence ID" value="MBB5344335.1"/>
    <property type="molecule type" value="Genomic_DNA"/>
</dbReference>
<reference evidence="1 2" key="1">
    <citation type="submission" date="2020-08" db="EMBL/GenBank/DDBJ databases">
        <title>Genomic Encyclopedia of Type Strains, Phase IV (KMG-V): Genome sequencing to study the core and pangenomes of soil and plant-associated prokaryotes.</title>
        <authorList>
            <person name="Whitman W."/>
        </authorList>
    </citation>
    <scope>NUCLEOTIDE SEQUENCE [LARGE SCALE GENOMIC DNA]</scope>
    <source>
        <strain evidence="1 2">M8US30</strain>
    </source>
</reference>
<protein>
    <submittedName>
        <fullName evidence="1">Ferritin-like metal-binding protein YciE</fullName>
    </submittedName>
</protein>